<feature type="region of interest" description="Disordered" evidence="2">
    <location>
        <begin position="1"/>
        <end position="78"/>
    </location>
</feature>
<feature type="region of interest" description="Disordered" evidence="2">
    <location>
        <begin position="669"/>
        <end position="715"/>
    </location>
</feature>
<evidence type="ECO:0000313" key="4">
    <source>
        <dbReference type="Proteomes" id="UP000419144"/>
    </source>
</evidence>
<feature type="compositionally biased region" description="Low complexity" evidence="2">
    <location>
        <begin position="52"/>
        <end position="63"/>
    </location>
</feature>
<dbReference type="AlphaFoldDB" id="A0A640KH46"/>
<dbReference type="Proteomes" id="UP000419144">
    <property type="component" value="Unassembled WGS sequence"/>
</dbReference>
<dbReference type="OrthoDB" id="266125at2759"/>
<feature type="compositionally biased region" description="Low complexity" evidence="2">
    <location>
        <begin position="858"/>
        <end position="879"/>
    </location>
</feature>
<proteinExistence type="predicted"/>
<feature type="compositionally biased region" description="Low complexity" evidence="2">
    <location>
        <begin position="1"/>
        <end position="13"/>
    </location>
</feature>
<evidence type="ECO:0000256" key="1">
    <source>
        <dbReference type="SAM" id="Coils"/>
    </source>
</evidence>
<feature type="coiled-coil region" evidence="1">
    <location>
        <begin position="119"/>
        <end position="237"/>
    </location>
</feature>
<feature type="region of interest" description="Disordered" evidence="2">
    <location>
        <begin position="422"/>
        <end position="465"/>
    </location>
</feature>
<comment type="caution">
    <text evidence="3">The sequence shown here is derived from an EMBL/GenBank/DDBJ whole genome shotgun (WGS) entry which is preliminary data.</text>
</comment>
<evidence type="ECO:0000313" key="3">
    <source>
        <dbReference type="EMBL" id="GET89046.1"/>
    </source>
</evidence>
<feature type="region of interest" description="Disordered" evidence="2">
    <location>
        <begin position="894"/>
        <end position="941"/>
    </location>
</feature>
<keyword evidence="4" id="KW-1185">Reference proteome</keyword>
<organism evidence="3 4">
    <name type="scientific">Leishmania tarentolae</name>
    <name type="common">Sauroleishmania tarentolae</name>
    <dbReference type="NCBI Taxonomy" id="5689"/>
    <lineage>
        <taxon>Eukaryota</taxon>
        <taxon>Discoba</taxon>
        <taxon>Euglenozoa</taxon>
        <taxon>Kinetoplastea</taxon>
        <taxon>Metakinetoplastina</taxon>
        <taxon>Trypanosomatida</taxon>
        <taxon>Trypanosomatidae</taxon>
        <taxon>Leishmaniinae</taxon>
        <taxon>Leishmania</taxon>
        <taxon>lizard Leishmania</taxon>
    </lineage>
</organism>
<feature type="compositionally biased region" description="Polar residues" evidence="2">
    <location>
        <begin position="779"/>
        <end position="791"/>
    </location>
</feature>
<sequence length="983" mass="105746">MSAGGRSSSHSSGVVEDTTVVIQAPPPSSECDGWPSEKRLLPAQATTPEDASLPSSCSTSPKSGAAETSQHRSRQWTSTQVPALSARISRQCDAAVAVVPGTVTEAALPIGATADVQVVAELKSELYHMSRNLVQARQQVRTSEEACAELRRRCQTLETEKLGLQLGLQEAQQRLQARQAQTEEQRREAAEAKLTVLSLTAERDELSAKVQEAWDRAAELSAALRRQETEMQRLQEGSRAAQHSKDLTVQQHLHVEQQLRILQEQLRMHEVSEHTSAAAHQRLSAALQRALERLARLLSNVAYDYQRSLAYESQDNEEGTASEMFARVVTNGKTAGDEVTRTKNHADSIPHIVLFPANSHSPSALTEKAVVETQPFCQSGSANESARVHAESALHSAEAAVLGDLWGAEQLPWTLSAPSHDELSAVPGSTSAGSAAVTPPERRPPSPASSRHALVQSHRPNMTKDAPLKAEVASQLSTITTLADEASLRTALTPLLLALKHVAAMLSSVRNERRRWVAETMHFKQCYEEVQHHLEASQHLSASHERQVEEARAHIGALKCRVEHAEAALLECRNDDMRRRGSLAQTLKCAEDWALIQHSVGLLQVRHSELSKDIEQLQKQLQAASAVGVERMEQAVCAAAAEVRYQQLNQPYRTLKESVETTWSAGSYDFPKAQSGEHGASTDTPVAPPAVDSLSSSPPLPSPAGHGATSAPLVAPPITGNAAAAGEEKYRSPSMMPHCTSMALATVSTSPQHREKEVRDPGVSSPYKDGGVREGDISTAPQETMSASSAVANGKTKALGQPRVEQISSPSVSSPPSPFITSAKVENRVHDHTYDLAHPPHASAPAINGGSRSPRFRASPSTAYPTSLSAPSSTTLEPPMHGSAYEAERIPLASHHHDQGRSWSSVSAPHIAPSPPPSSTARYASSDVVTSPDLRRSYGSEATDRGVVNGAVDYSSMFATEVLQVIEALDRRVSGALDRSLHA</sequence>
<feature type="coiled-coil region" evidence="1">
    <location>
        <begin position="600"/>
        <end position="627"/>
    </location>
</feature>
<dbReference type="PANTHER" id="PTHR23159:SF60">
    <property type="entry name" value="SPINDLE ASSEMBLY ABNORMAL PROTEIN 4"/>
    <property type="match status" value="1"/>
</dbReference>
<name>A0A640KH46_LEITA</name>
<gene>
    <name evidence="3" type="ORF">LtaPh_2421400</name>
</gene>
<reference evidence="3" key="1">
    <citation type="submission" date="2019-11" db="EMBL/GenBank/DDBJ databases">
        <title>Leishmania tarentolae CDS.</title>
        <authorList>
            <person name="Goto Y."/>
            <person name="Yamagishi J."/>
        </authorList>
    </citation>
    <scope>NUCLEOTIDE SEQUENCE [LARGE SCALE GENOMIC DNA]</scope>
    <source>
        <strain evidence="3">Parrot Tar II</strain>
    </source>
</reference>
<dbReference type="EMBL" id="BLBS01000033">
    <property type="protein sequence ID" value="GET89046.1"/>
    <property type="molecule type" value="Genomic_DNA"/>
</dbReference>
<keyword evidence="1" id="KW-0175">Coiled coil</keyword>
<feature type="region of interest" description="Disordered" evidence="2">
    <location>
        <begin position="835"/>
        <end position="880"/>
    </location>
</feature>
<protein>
    <submittedName>
        <fullName evidence="3">Uncharacterized protein</fullName>
    </submittedName>
</protein>
<evidence type="ECO:0000256" key="2">
    <source>
        <dbReference type="SAM" id="MobiDB-lite"/>
    </source>
</evidence>
<dbReference type="PANTHER" id="PTHR23159">
    <property type="entry name" value="CENTROSOMAL PROTEIN 2"/>
    <property type="match status" value="1"/>
</dbReference>
<feature type="region of interest" description="Disordered" evidence="2">
    <location>
        <begin position="747"/>
        <end position="817"/>
    </location>
</feature>
<accession>A0A640KH46</accession>
<dbReference type="VEuPathDB" id="TriTrypDB:LtaPh_2421400"/>